<evidence type="ECO:0000313" key="2">
    <source>
        <dbReference type="EMBL" id="KAK8123390.1"/>
    </source>
</evidence>
<evidence type="ECO:0008006" key="4">
    <source>
        <dbReference type="Google" id="ProtNLM"/>
    </source>
</evidence>
<name>A0AAW0R348_9PEZI</name>
<dbReference type="AlphaFoldDB" id="A0AAW0R348"/>
<comment type="caution">
    <text evidence="2">The sequence shown here is derived from an EMBL/GenBank/DDBJ whole genome shotgun (WGS) entry which is preliminary data.</text>
</comment>
<dbReference type="Proteomes" id="UP001392437">
    <property type="component" value="Unassembled WGS sequence"/>
</dbReference>
<feature type="region of interest" description="Disordered" evidence="1">
    <location>
        <begin position="534"/>
        <end position="568"/>
    </location>
</feature>
<evidence type="ECO:0000256" key="1">
    <source>
        <dbReference type="SAM" id="MobiDB-lite"/>
    </source>
</evidence>
<gene>
    <name evidence="2" type="ORF">PG999_003308</name>
</gene>
<evidence type="ECO:0000313" key="3">
    <source>
        <dbReference type="Proteomes" id="UP001392437"/>
    </source>
</evidence>
<keyword evidence="3" id="KW-1185">Reference proteome</keyword>
<sequence>MSHSKHHVEHPDNPEDIDRQLGYLLAKQLRNGKSGHTSEGNGTPRKDLCTWLSYYLNDERTLLPEDHIDLPRAPGPRFTAIDPGASLDEIEKTLLSDAGDLKAYRFFVLKPFRDKLIESWDMYYPWFQIWQDRVADAAADAKAHGLLDNTSELMERLKRRGHFVSDIGNCTFLYETGHGSEYFNFVNIGQHPKDYVDDEASGKVASCSSPEVLRGTHDDPLVDASGGHSPKVCNITEPAMSNEDVMHIIDYMAQQGAVELNIYACINKLLRRPATCEAMEQLRPTRREHRRLLTEYAPMVDVDFDPALACSRPITLHQALQWKKWICRTRAGTFCIECPCPKTACLVLLPDGSEAAHELIPRYFHMDPFRQDFAMQHFRDSHGEPIMTTSEILTMHGRKVIDGHSTEFSIATHNFIAKLWGLEAASEWARLPRQGANSESETIDSSCVTKVIRASPVSDTDHYRFALPGGDDAQFILICTFAGCDWLCENCPFTHNRAKKHFQVHGLDIANRQVLEHFVFQVVDHTRMRCESAPQKRTAAMLTQSPTTHKRAKMTPGEETSESPYDPELPSEMERCLGCQARRLECDLEGSSCSYCRDLKLDCSREHNACMNPLLIDPAVRAELPLPRTQTYWRWQKSKLLVACQLRGLDTKGTRPELVKELDMAGEREKQALKAAGRE</sequence>
<reference evidence="2 3" key="1">
    <citation type="submission" date="2023-01" db="EMBL/GenBank/DDBJ databases">
        <title>Analysis of 21 Apiospora genomes using comparative genomics revels a genus with tremendous synthesis potential of carbohydrate active enzymes and secondary metabolites.</title>
        <authorList>
            <person name="Sorensen T."/>
        </authorList>
    </citation>
    <scope>NUCLEOTIDE SEQUENCE [LARGE SCALE GENOMIC DNA]</scope>
    <source>
        <strain evidence="2 3">CBS 117206</strain>
    </source>
</reference>
<dbReference type="EMBL" id="JAQQWP010000003">
    <property type="protein sequence ID" value="KAK8123390.1"/>
    <property type="molecule type" value="Genomic_DNA"/>
</dbReference>
<accession>A0AAW0R348</accession>
<proteinExistence type="predicted"/>
<protein>
    <recommendedName>
        <fullName evidence="4">SAP domain-containing protein</fullName>
    </recommendedName>
</protein>
<organism evidence="2 3">
    <name type="scientific">Apiospora kogelbergensis</name>
    <dbReference type="NCBI Taxonomy" id="1337665"/>
    <lineage>
        <taxon>Eukaryota</taxon>
        <taxon>Fungi</taxon>
        <taxon>Dikarya</taxon>
        <taxon>Ascomycota</taxon>
        <taxon>Pezizomycotina</taxon>
        <taxon>Sordariomycetes</taxon>
        <taxon>Xylariomycetidae</taxon>
        <taxon>Amphisphaeriales</taxon>
        <taxon>Apiosporaceae</taxon>
        <taxon>Apiospora</taxon>
    </lineage>
</organism>